<organism evidence="2 3">
    <name type="scientific">Herrania umbratica</name>
    <dbReference type="NCBI Taxonomy" id="108875"/>
    <lineage>
        <taxon>Eukaryota</taxon>
        <taxon>Viridiplantae</taxon>
        <taxon>Streptophyta</taxon>
        <taxon>Embryophyta</taxon>
        <taxon>Tracheophyta</taxon>
        <taxon>Spermatophyta</taxon>
        <taxon>Magnoliopsida</taxon>
        <taxon>eudicotyledons</taxon>
        <taxon>Gunneridae</taxon>
        <taxon>Pentapetalae</taxon>
        <taxon>rosids</taxon>
        <taxon>malvids</taxon>
        <taxon>Malvales</taxon>
        <taxon>Malvaceae</taxon>
        <taxon>Byttnerioideae</taxon>
        <taxon>Herrania</taxon>
    </lineage>
</organism>
<dbReference type="Gene3D" id="1.20.1280.50">
    <property type="match status" value="1"/>
</dbReference>
<dbReference type="AlphaFoldDB" id="A0A6J1B461"/>
<dbReference type="OrthoDB" id="674184at2759"/>
<evidence type="ECO:0000313" key="2">
    <source>
        <dbReference type="Proteomes" id="UP000504621"/>
    </source>
</evidence>
<dbReference type="Pfam" id="PF24750">
    <property type="entry name" value="b-prop_At3g26010-like"/>
    <property type="match status" value="1"/>
</dbReference>
<dbReference type="Pfam" id="PF00646">
    <property type="entry name" value="F-box"/>
    <property type="match status" value="1"/>
</dbReference>
<protein>
    <submittedName>
        <fullName evidence="3">F-box only protein 8-like</fullName>
    </submittedName>
</protein>
<accession>A0A6J1B461</accession>
<dbReference type="InterPro" id="IPR001810">
    <property type="entry name" value="F-box_dom"/>
</dbReference>
<proteinExistence type="predicted"/>
<reference evidence="3" key="1">
    <citation type="submission" date="2025-08" db="UniProtKB">
        <authorList>
            <consortium name="RefSeq"/>
        </authorList>
    </citation>
    <scope>IDENTIFICATION</scope>
    <source>
        <tissue evidence="3">Leaf</tissue>
    </source>
</reference>
<dbReference type="InterPro" id="IPR036047">
    <property type="entry name" value="F-box-like_dom_sf"/>
</dbReference>
<dbReference type="PANTHER" id="PTHR35546">
    <property type="entry name" value="F-BOX PROTEIN INTERACTION DOMAIN PROTEIN-RELATED"/>
    <property type="match status" value="1"/>
</dbReference>
<keyword evidence="2" id="KW-1185">Reference proteome</keyword>
<dbReference type="SMART" id="SM00256">
    <property type="entry name" value="FBOX"/>
    <property type="match status" value="1"/>
</dbReference>
<name>A0A6J1B461_9ROSI</name>
<dbReference type="GeneID" id="110423968"/>
<evidence type="ECO:0000259" key="1">
    <source>
        <dbReference type="SMART" id="SM00256"/>
    </source>
</evidence>
<gene>
    <name evidence="3" type="primary">LOC110423968</name>
</gene>
<dbReference type="SUPFAM" id="SSF81383">
    <property type="entry name" value="F-box domain"/>
    <property type="match status" value="1"/>
</dbReference>
<dbReference type="InterPro" id="IPR056592">
    <property type="entry name" value="Beta-prop_At3g26010-like"/>
</dbReference>
<dbReference type="Proteomes" id="UP000504621">
    <property type="component" value="Unplaced"/>
</dbReference>
<feature type="domain" description="F-box" evidence="1">
    <location>
        <begin position="55"/>
        <end position="95"/>
    </location>
</feature>
<dbReference type="RefSeq" id="XP_021294090.1">
    <property type="nucleotide sequence ID" value="XM_021438415.1"/>
</dbReference>
<dbReference type="PANTHER" id="PTHR35546:SF25">
    <property type="entry name" value="F-BOX DOMAIN-CONTAINING PROTEIN"/>
    <property type="match status" value="1"/>
</dbReference>
<evidence type="ECO:0000313" key="3">
    <source>
        <dbReference type="RefSeq" id="XP_021294090.1"/>
    </source>
</evidence>
<dbReference type="InterPro" id="IPR055290">
    <property type="entry name" value="At3g26010-like"/>
</dbReference>
<sequence length="451" mass="51292">MVLLIPRQKRGSHKGCVVFLLDIITMDVAKREKSCKANAPSPSPSPSGYSASDNLDESLLLEILCRLPCQSAHRFKCVSKRWFSIISDSYFIQRFVLAHPQPPPFTLLFKYESNDQQKMKILITSKEAVFQSHGFTLSFLPCFKASEKDPVNILAACDGLLLCSSAATKACPTVYYICNPLTKQWFALPPVYHCNQEAYSGLICEKGGGAKGGNGAFSINDQYKYRVVCIVRHSTTDLAVKIFSSETGRWKEIIRRYRDYYPMVFLHHHAIAYEGVLHWWSPLNRSFVTCDPCNKDGNLRFSFALNYEAMGIAFEECPGVCKGRLRLCQQLLSLTEGFSTIRVWNLEEDHDGGKWCLKHQFSLYELQSEDTQLVEYARCCLMPRFRLLSVDLYDENIIYMSCLGSIVSCNMEGKTLEIVSEYPAADGNSYQSRAYPFQLPWWPTPVPSYIN</sequence>